<feature type="non-terminal residue" evidence="2">
    <location>
        <position position="36"/>
    </location>
</feature>
<name>A0A401TSH4_CHIPU</name>
<sequence length="36" mass="3917">MRPRRSAGAPMRQYRSSLAKANEDSTRIAAPITVSA</sequence>
<dbReference type="AlphaFoldDB" id="A0A401TSH4"/>
<feature type="region of interest" description="Disordered" evidence="1">
    <location>
        <begin position="1"/>
        <end position="24"/>
    </location>
</feature>
<comment type="caution">
    <text evidence="2">The sequence shown here is derived from an EMBL/GenBank/DDBJ whole genome shotgun (WGS) entry which is preliminary data.</text>
</comment>
<proteinExistence type="predicted"/>
<reference evidence="2 3" key="1">
    <citation type="journal article" date="2018" name="Nat. Ecol. Evol.">
        <title>Shark genomes provide insights into elasmobranch evolution and the origin of vertebrates.</title>
        <authorList>
            <person name="Hara Y"/>
            <person name="Yamaguchi K"/>
            <person name="Onimaru K"/>
            <person name="Kadota M"/>
            <person name="Koyanagi M"/>
            <person name="Keeley SD"/>
            <person name="Tatsumi K"/>
            <person name="Tanaka K"/>
            <person name="Motone F"/>
            <person name="Kageyama Y"/>
            <person name="Nozu R"/>
            <person name="Adachi N"/>
            <person name="Nishimura O"/>
            <person name="Nakagawa R"/>
            <person name="Tanegashima C"/>
            <person name="Kiyatake I"/>
            <person name="Matsumoto R"/>
            <person name="Murakumo K"/>
            <person name="Nishida K"/>
            <person name="Terakita A"/>
            <person name="Kuratani S"/>
            <person name="Sato K"/>
            <person name="Hyodo S Kuraku.S."/>
        </authorList>
    </citation>
    <scope>NUCLEOTIDE SEQUENCE [LARGE SCALE GENOMIC DNA]</scope>
</reference>
<evidence type="ECO:0000313" key="3">
    <source>
        <dbReference type="Proteomes" id="UP000287033"/>
    </source>
</evidence>
<dbReference type="Proteomes" id="UP000287033">
    <property type="component" value="Unassembled WGS sequence"/>
</dbReference>
<gene>
    <name evidence="2" type="ORF">chiPu_0029575</name>
</gene>
<organism evidence="2 3">
    <name type="scientific">Chiloscyllium punctatum</name>
    <name type="common">Brownbanded bambooshark</name>
    <name type="synonym">Hemiscyllium punctatum</name>
    <dbReference type="NCBI Taxonomy" id="137246"/>
    <lineage>
        <taxon>Eukaryota</taxon>
        <taxon>Metazoa</taxon>
        <taxon>Chordata</taxon>
        <taxon>Craniata</taxon>
        <taxon>Vertebrata</taxon>
        <taxon>Chondrichthyes</taxon>
        <taxon>Elasmobranchii</taxon>
        <taxon>Galeomorphii</taxon>
        <taxon>Galeoidea</taxon>
        <taxon>Orectolobiformes</taxon>
        <taxon>Hemiscylliidae</taxon>
        <taxon>Chiloscyllium</taxon>
    </lineage>
</organism>
<evidence type="ECO:0000256" key="1">
    <source>
        <dbReference type="SAM" id="MobiDB-lite"/>
    </source>
</evidence>
<accession>A0A401TSH4</accession>
<keyword evidence="3" id="KW-1185">Reference proteome</keyword>
<dbReference type="EMBL" id="BEZZ01160358">
    <property type="protein sequence ID" value="GCC45620.1"/>
    <property type="molecule type" value="Genomic_DNA"/>
</dbReference>
<protein>
    <submittedName>
        <fullName evidence="2">Uncharacterized protein</fullName>
    </submittedName>
</protein>
<evidence type="ECO:0000313" key="2">
    <source>
        <dbReference type="EMBL" id="GCC45620.1"/>
    </source>
</evidence>